<dbReference type="EMBL" id="JAYMYS010000002">
    <property type="protein sequence ID" value="KAK7406945.1"/>
    <property type="molecule type" value="Genomic_DNA"/>
</dbReference>
<evidence type="ECO:0000313" key="12">
    <source>
        <dbReference type="Proteomes" id="UP001386955"/>
    </source>
</evidence>
<keyword evidence="6 10" id="KW-0472">Membrane</keyword>
<feature type="transmembrane region" description="Helical" evidence="10">
    <location>
        <begin position="52"/>
        <end position="71"/>
    </location>
</feature>
<evidence type="ECO:0000256" key="8">
    <source>
        <dbReference type="ARBA" id="ARBA00025100"/>
    </source>
</evidence>
<feature type="transmembrane region" description="Helical" evidence="10">
    <location>
        <begin position="157"/>
        <end position="178"/>
    </location>
</feature>
<evidence type="ECO:0000256" key="7">
    <source>
        <dbReference type="ARBA" id="ARBA00023294"/>
    </source>
</evidence>
<evidence type="ECO:0000256" key="2">
    <source>
        <dbReference type="ARBA" id="ARBA00022448"/>
    </source>
</evidence>
<dbReference type="GO" id="GO:0080162">
    <property type="term" value="P:endoplasmic reticulum to cytosol auxin transport"/>
    <property type="evidence" value="ECO:0007669"/>
    <property type="project" value="InterPro"/>
</dbReference>
<evidence type="ECO:0000256" key="9">
    <source>
        <dbReference type="ARBA" id="ARBA00025752"/>
    </source>
</evidence>
<reference evidence="11 12" key="1">
    <citation type="submission" date="2024-01" db="EMBL/GenBank/DDBJ databases">
        <title>The genomes of 5 underutilized Papilionoideae crops provide insights into root nodulation and disease resistanc.</title>
        <authorList>
            <person name="Jiang F."/>
        </authorList>
    </citation>
    <scope>NUCLEOTIDE SEQUENCE [LARGE SCALE GENOMIC DNA]</scope>
    <source>
        <strain evidence="11">DUOXIRENSHENG_FW03</strain>
        <tissue evidence="11">Leaves</tissue>
    </source>
</reference>
<feature type="transmembrane region" description="Helical" evidence="10">
    <location>
        <begin position="366"/>
        <end position="387"/>
    </location>
</feature>
<feature type="transmembrane region" description="Helical" evidence="10">
    <location>
        <begin position="331"/>
        <end position="354"/>
    </location>
</feature>
<keyword evidence="3 10" id="KW-0812">Transmembrane</keyword>
<keyword evidence="5 10" id="KW-1133">Transmembrane helix</keyword>
<gene>
    <name evidence="11" type="ORF">VNO78_08581</name>
</gene>
<evidence type="ECO:0000256" key="6">
    <source>
        <dbReference type="ARBA" id="ARBA00023136"/>
    </source>
</evidence>
<protein>
    <submittedName>
        <fullName evidence="11">Uncharacterized protein</fullName>
    </submittedName>
</protein>
<dbReference type="Pfam" id="PF03547">
    <property type="entry name" value="Mem_trans"/>
    <property type="match status" value="1"/>
</dbReference>
<keyword evidence="12" id="KW-1185">Reference proteome</keyword>
<dbReference type="GO" id="GO:0009734">
    <property type="term" value="P:auxin-activated signaling pathway"/>
    <property type="evidence" value="ECO:0007669"/>
    <property type="project" value="UniProtKB-KW"/>
</dbReference>
<sequence>MIGEKKEKKMGFVELLEVASMPVIRVLLISALGALMATHYFDHLLSPDIRKVLNKVVFLVFTPSLVFSSFAKSVSLEDMILWWFMPINVGLTFLIGGIIGWILVKLLKPNLKMEGLVIAACSSGNMGNLPIVIIPAICEEKGSPFGSSDVCRNNALSYASFSMALGGIFIWTHTIHTIKSRSLKFKALKASEIVKVSNNDFDVNAETRLLKDKGSETEVPPSTYIGHTENQIFVDLDQSCVSKKESFWHRMVEVVSHLPGELMSPPAIATFFGFLFGAVTWLRNIIIGDNAPLRVVQDSLQLLGNGTIPCITLLLGGNLSQGLKSSSVKPLTLISIIIARLCLLPVIGLFIVRAAANLGLLPVDPLFQYVLVMQYAMPPAMNISTIAQLFDVGNEECSVILLWTYSAAVIALTAWSTFLLWLLS</sequence>
<accession>A0AAN9XT16</accession>
<dbReference type="InterPro" id="IPR045033">
    <property type="entry name" value="PILS1/3/4/5/7"/>
</dbReference>
<evidence type="ECO:0000256" key="4">
    <source>
        <dbReference type="ARBA" id="ARBA00022824"/>
    </source>
</evidence>
<comment type="similarity">
    <text evidence="9">Belongs to the auxin efflux carrier (TC 2.A.69.2) family.</text>
</comment>
<comment type="caution">
    <text evidence="11">The sequence shown here is derived from an EMBL/GenBank/DDBJ whole genome shotgun (WGS) entry which is preliminary data.</text>
</comment>
<dbReference type="Proteomes" id="UP001386955">
    <property type="component" value="Unassembled WGS sequence"/>
</dbReference>
<feature type="transmembrane region" description="Helical" evidence="10">
    <location>
        <begin position="267"/>
        <end position="287"/>
    </location>
</feature>
<organism evidence="11 12">
    <name type="scientific">Psophocarpus tetragonolobus</name>
    <name type="common">Winged bean</name>
    <name type="synonym">Dolichos tetragonolobus</name>
    <dbReference type="NCBI Taxonomy" id="3891"/>
    <lineage>
        <taxon>Eukaryota</taxon>
        <taxon>Viridiplantae</taxon>
        <taxon>Streptophyta</taxon>
        <taxon>Embryophyta</taxon>
        <taxon>Tracheophyta</taxon>
        <taxon>Spermatophyta</taxon>
        <taxon>Magnoliopsida</taxon>
        <taxon>eudicotyledons</taxon>
        <taxon>Gunneridae</taxon>
        <taxon>Pentapetalae</taxon>
        <taxon>rosids</taxon>
        <taxon>fabids</taxon>
        <taxon>Fabales</taxon>
        <taxon>Fabaceae</taxon>
        <taxon>Papilionoideae</taxon>
        <taxon>50 kb inversion clade</taxon>
        <taxon>NPAAA clade</taxon>
        <taxon>indigoferoid/millettioid clade</taxon>
        <taxon>Phaseoleae</taxon>
        <taxon>Psophocarpus</taxon>
    </lineage>
</organism>
<evidence type="ECO:0000256" key="1">
    <source>
        <dbReference type="ARBA" id="ARBA00004477"/>
    </source>
</evidence>
<name>A0AAN9XT16_PSOTE</name>
<comment type="subcellular location">
    <subcellularLocation>
        <location evidence="1">Endoplasmic reticulum membrane</location>
        <topology evidence="1">Multi-pass membrane protein</topology>
    </subcellularLocation>
</comment>
<keyword evidence="2" id="KW-0813">Transport</keyword>
<proteinExistence type="inferred from homology"/>
<evidence type="ECO:0000313" key="11">
    <source>
        <dbReference type="EMBL" id="KAK7406945.1"/>
    </source>
</evidence>
<evidence type="ECO:0000256" key="10">
    <source>
        <dbReference type="SAM" id="Phobius"/>
    </source>
</evidence>
<comment type="function">
    <text evidence="8">Involved in cellular auxin homeostasis by regulating auxin metabolism. Regulates intracellular auxin accumulation at the endoplasmic reticulum and thus auxin availability for nuclear auxin signaling.</text>
</comment>
<dbReference type="PANTHER" id="PTHR31651">
    <property type="match status" value="1"/>
</dbReference>
<dbReference type="PANTHER" id="PTHR31651:SF11">
    <property type="entry name" value="AUXIN EFFLUX CARRIER FAMILY PROTEIN"/>
    <property type="match status" value="1"/>
</dbReference>
<keyword evidence="4" id="KW-0256">Endoplasmic reticulum</keyword>
<evidence type="ECO:0000256" key="3">
    <source>
        <dbReference type="ARBA" id="ARBA00022692"/>
    </source>
</evidence>
<dbReference type="AlphaFoldDB" id="A0AAN9XT16"/>
<dbReference type="InterPro" id="IPR004776">
    <property type="entry name" value="Mem_transp_PIN-like"/>
</dbReference>
<evidence type="ECO:0000256" key="5">
    <source>
        <dbReference type="ARBA" id="ARBA00022989"/>
    </source>
</evidence>
<feature type="transmembrane region" description="Helical" evidence="10">
    <location>
        <begin position="83"/>
        <end position="104"/>
    </location>
</feature>
<dbReference type="GO" id="GO:0005789">
    <property type="term" value="C:endoplasmic reticulum membrane"/>
    <property type="evidence" value="ECO:0007669"/>
    <property type="project" value="UniProtKB-SubCell"/>
</dbReference>
<feature type="transmembrane region" description="Helical" evidence="10">
    <location>
        <begin position="399"/>
        <end position="423"/>
    </location>
</feature>
<keyword evidence="7" id="KW-0927">Auxin signaling pathway</keyword>